<evidence type="ECO:0000256" key="3">
    <source>
        <dbReference type="ARBA" id="ARBA00022786"/>
    </source>
</evidence>
<feature type="compositionally biased region" description="Polar residues" evidence="7">
    <location>
        <begin position="376"/>
        <end position="392"/>
    </location>
</feature>
<name>A0A6A6UQG5_9PEZI</name>
<feature type="compositionally biased region" description="Polar residues" evidence="7">
    <location>
        <begin position="56"/>
        <end position="69"/>
    </location>
</feature>
<feature type="compositionally biased region" description="Basic and acidic residues" evidence="7">
    <location>
        <begin position="71"/>
        <end position="82"/>
    </location>
</feature>
<keyword evidence="5 6" id="KW-0788">Thiol protease</keyword>
<dbReference type="PROSITE" id="PS50235">
    <property type="entry name" value="USP_3"/>
    <property type="match status" value="1"/>
</dbReference>
<keyword evidence="3 6" id="KW-0833">Ubl conjugation pathway</keyword>
<dbReference type="InterPro" id="IPR038765">
    <property type="entry name" value="Papain-like_cys_pep_sf"/>
</dbReference>
<evidence type="ECO:0000256" key="6">
    <source>
        <dbReference type="RuleBase" id="RU366025"/>
    </source>
</evidence>
<feature type="region of interest" description="Disordered" evidence="7">
    <location>
        <begin position="1"/>
        <end position="216"/>
    </location>
</feature>
<feature type="compositionally biased region" description="Polar residues" evidence="7">
    <location>
        <begin position="198"/>
        <end position="216"/>
    </location>
</feature>
<keyword evidence="2 6" id="KW-0645">Protease</keyword>
<organism evidence="9 10">
    <name type="scientific">Microthyrium microscopicum</name>
    <dbReference type="NCBI Taxonomy" id="703497"/>
    <lineage>
        <taxon>Eukaryota</taxon>
        <taxon>Fungi</taxon>
        <taxon>Dikarya</taxon>
        <taxon>Ascomycota</taxon>
        <taxon>Pezizomycotina</taxon>
        <taxon>Dothideomycetes</taxon>
        <taxon>Dothideomycetes incertae sedis</taxon>
        <taxon>Microthyriales</taxon>
        <taxon>Microthyriaceae</taxon>
        <taxon>Microthyrium</taxon>
    </lineage>
</organism>
<dbReference type="EMBL" id="MU004230">
    <property type="protein sequence ID" value="KAF2674020.1"/>
    <property type="molecule type" value="Genomic_DNA"/>
</dbReference>
<dbReference type="InterPro" id="IPR018200">
    <property type="entry name" value="USP_CS"/>
</dbReference>
<dbReference type="InterPro" id="IPR028889">
    <property type="entry name" value="USP"/>
</dbReference>
<evidence type="ECO:0000256" key="4">
    <source>
        <dbReference type="ARBA" id="ARBA00022801"/>
    </source>
</evidence>
<feature type="compositionally biased region" description="Polar residues" evidence="7">
    <location>
        <begin position="646"/>
        <end position="658"/>
    </location>
</feature>
<dbReference type="PROSITE" id="PS00973">
    <property type="entry name" value="USP_2"/>
    <property type="match status" value="1"/>
</dbReference>
<keyword evidence="4 6" id="KW-0378">Hydrolase</keyword>
<feature type="domain" description="USP" evidence="8">
    <location>
        <begin position="240"/>
        <end position="614"/>
    </location>
</feature>
<dbReference type="PANTHER" id="PTHR24006:SF687">
    <property type="entry name" value="UBIQUITIN CARBOXYL-TERMINAL HYDROLASE 10"/>
    <property type="match status" value="1"/>
</dbReference>
<dbReference type="PANTHER" id="PTHR24006">
    <property type="entry name" value="UBIQUITIN CARBOXYL-TERMINAL HYDROLASE"/>
    <property type="match status" value="1"/>
</dbReference>
<evidence type="ECO:0000256" key="7">
    <source>
        <dbReference type="SAM" id="MobiDB-lite"/>
    </source>
</evidence>
<feature type="region of interest" description="Disordered" evidence="7">
    <location>
        <begin position="633"/>
        <end position="685"/>
    </location>
</feature>
<gene>
    <name evidence="9" type="ORF">BT63DRAFT_366049</name>
</gene>
<feature type="compositionally biased region" description="Basic and acidic residues" evidence="7">
    <location>
        <begin position="143"/>
        <end position="153"/>
    </location>
</feature>
<evidence type="ECO:0000259" key="8">
    <source>
        <dbReference type="PROSITE" id="PS50235"/>
    </source>
</evidence>
<evidence type="ECO:0000256" key="1">
    <source>
        <dbReference type="ARBA" id="ARBA00000707"/>
    </source>
</evidence>
<dbReference type="GO" id="GO:0005829">
    <property type="term" value="C:cytosol"/>
    <property type="evidence" value="ECO:0007669"/>
    <property type="project" value="TreeGrafter"/>
</dbReference>
<dbReference type="Pfam" id="PF00443">
    <property type="entry name" value="UCH"/>
    <property type="match status" value="1"/>
</dbReference>
<dbReference type="SUPFAM" id="SSF54001">
    <property type="entry name" value="Cysteine proteinases"/>
    <property type="match status" value="1"/>
</dbReference>
<proteinExistence type="inferred from homology"/>
<dbReference type="InterPro" id="IPR050164">
    <property type="entry name" value="Peptidase_C19"/>
</dbReference>
<keyword evidence="10" id="KW-1185">Reference proteome</keyword>
<dbReference type="InterPro" id="IPR001394">
    <property type="entry name" value="Peptidase_C19_UCH"/>
</dbReference>
<dbReference type="EC" id="3.4.19.12" evidence="6"/>
<evidence type="ECO:0000313" key="10">
    <source>
        <dbReference type="Proteomes" id="UP000799302"/>
    </source>
</evidence>
<feature type="compositionally biased region" description="Basic residues" evidence="7">
    <location>
        <begin position="24"/>
        <end position="33"/>
    </location>
</feature>
<dbReference type="GO" id="GO:0005634">
    <property type="term" value="C:nucleus"/>
    <property type="evidence" value="ECO:0007669"/>
    <property type="project" value="TreeGrafter"/>
</dbReference>
<feature type="region of interest" description="Disordered" evidence="7">
    <location>
        <begin position="373"/>
        <end position="400"/>
    </location>
</feature>
<dbReference type="GO" id="GO:0016579">
    <property type="term" value="P:protein deubiquitination"/>
    <property type="evidence" value="ECO:0007669"/>
    <property type="project" value="InterPro"/>
</dbReference>
<accession>A0A6A6UQG5</accession>
<comment type="similarity">
    <text evidence="6">Belongs to the peptidase C19 family.</text>
</comment>
<dbReference type="CDD" id="cd02257">
    <property type="entry name" value="Peptidase_C19"/>
    <property type="match status" value="1"/>
</dbReference>
<sequence>MSQREPFYPKLPWYSVDEHDYPARARRRRRRARQQSPGNLTLPEWSASDAVEQHSADISGNKQKTQQQPIADKEFAYPDHEATPSSIDSMRSDLSAVSDQRIPDTPTTATSTPKTTPKAHVRPAIPAIPKISPAHTHKAQVSRVEDEPLKTLEVEVASNEEASPQVSGEQPAAEPAKPAAPKSWADLVRTKGPANVAPQPNSNGADVDSTPAQSKSTSLAEAIRAYNVRSAEKLSFLEPRGLVNTGNMCYMNSILQVLVSCIPFYDFLEQVGKKAAHSFKSETPLLDAMILFMREYKVIDSAESVEKLRMRLKDTELEQYGDAFIPEYVYDAIKRLPRFSTMRRGHQQDAEEFMGFLLEGLHDECASVLRHLPSSDADTPTSPISERSQSTEAGWLEVGPKQRSAVTRSSGFLNTDSPITKIFGGKIRSELRVPGLKNSVTMEPYQALQLDIGASTVQNIVDALKNLTRPETLHGDFASPRGPGTNATKQIFIDSLPPVLILHLKRFQYDNTGGVQKIWKKVGYPLELTMPKEVFSTSRRNAISLSGMPKYRLSAVVYHHGKNASGGHYTVDIRRQDGIEWVRLDDTVIRRLRAEDVASAGADEDPKVLAKALEEHKRSQSSLQGQNMFESFGNTEENQDDEEGSGWNQVNGSSSKEATPSGRKLAAVANGATTPSTGKLTPKPDWTKDSKVAYILFYRKIE</sequence>
<dbReference type="PROSITE" id="PS00972">
    <property type="entry name" value="USP_1"/>
    <property type="match status" value="1"/>
</dbReference>
<protein>
    <recommendedName>
        <fullName evidence="6">Ubiquitin carboxyl-terminal hydrolase</fullName>
        <ecNumber evidence="6">3.4.19.12</ecNumber>
    </recommendedName>
</protein>
<dbReference type="GO" id="GO:0006508">
    <property type="term" value="P:proteolysis"/>
    <property type="evidence" value="ECO:0007669"/>
    <property type="project" value="UniProtKB-KW"/>
</dbReference>
<dbReference type="AlphaFoldDB" id="A0A6A6UQG5"/>
<evidence type="ECO:0000256" key="2">
    <source>
        <dbReference type="ARBA" id="ARBA00022670"/>
    </source>
</evidence>
<dbReference type="GO" id="GO:0004843">
    <property type="term" value="F:cysteine-type deubiquitinase activity"/>
    <property type="evidence" value="ECO:0007669"/>
    <property type="project" value="UniProtKB-UniRule"/>
</dbReference>
<feature type="compositionally biased region" description="Low complexity" evidence="7">
    <location>
        <begin position="105"/>
        <end position="134"/>
    </location>
</feature>
<dbReference type="Proteomes" id="UP000799302">
    <property type="component" value="Unassembled WGS sequence"/>
</dbReference>
<evidence type="ECO:0000313" key="9">
    <source>
        <dbReference type="EMBL" id="KAF2674020.1"/>
    </source>
</evidence>
<evidence type="ECO:0000256" key="5">
    <source>
        <dbReference type="ARBA" id="ARBA00022807"/>
    </source>
</evidence>
<reference evidence="9" key="1">
    <citation type="journal article" date="2020" name="Stud. Mycol.">
        <title>101 Dothideomycetes genomes: a test case for predicting lifestyles and emergence of pathogens.</title>
        <authorList>
            <person name="Haridas S."/>
            <person name="Albert R."/>
            <person name="Binder M."/>
            <person name="Bloem J."/>
            <person name="Labutti K."/>
            <person name="Salamov A."/>
            <person name="Andreopoulos B."/>
            <person name="Baker S."/>
            <person name="Barry K."/>
            <person name="Bills G."/>
            <person name="Bluhm B."/>
            <person name="Cannon C."/>
            <person name="Castanera R."/>
            <person name="Culley D."/>
            <person name="Daum C."/>
            <person name="Ezra D."/>
            <person name="Gonzalez J."/>
            <person name="Henrissat B."/>
            <person name="Kuo A."/>
            <person name="Liang C."/>
            <person name="Lipzen A."/>
            <person name="Lutzoni F."/>
            <person name="Magnuson J."/>
            <person name="Mondo S."/>
            <person name="Nolan M."/>
            <person name="Ohm R."/>
            <person name="Pangilinan J."/>
            <person name="Park H.-J."/>
            <person name="Ramirez L."/>
            <person name="Alfaro M."/>
            <person name="Sun H."/>
            <person name="Tritt A."/>
            <person name="Yoshinaga Y."/>
            <person name="Zwiers L.-H."/>
            <person name="Turgeon B."/>
            <person name="Goodwin S."/>
            <person name="Spatafora J."/>
            <person name="Crous P."/>
            <person name="Grigoriev I."/>
        </authorList>
    </citation>
    <scope>NUCLEOTIDE SEQUENCE</scope>
    <source>
        <strain evidence="9">CBS 115976</strain>
    </source>
</reference>
<dbReference type="OrthoDB" id="429671at2759"/>
<comment type="catalytic activity">
    <reaction evidence="1 6">
        <text>Thiol-dependent hydrolysis of ester, thioester, amide, peptide and isopeptide bonds formed by the C-terminal Gly of ubiquitin (a 76-residue protein attached to proteins as an intracellular targeting signal).</text>
        <dbReference type="EC" id="3.4.19.12"/>
    </reaction>
</comment>
<feature type="compositionally biased region" description="Low complexity" evidence="7">
    <location>
        <begin position="171"/>
        <end position="182"/>
    </location>
</feature>
<dbReference type="Gene3D" id="3.90.70.10">
    <property type="entry name" value="Cysteine proteinases"/>
    <property type="match status" value="1"/>
</dbReference>